<dbReference type="InterPro" id="IPR002159">
    <property type="entry name" value="CD36_fam"/>
</dbReference>
<evidence type="ECO:0000256" key="3">
    <source>
        <dbReference type="ARBA" id="ARBA00010532"/>
    </source>
</evidence>
<name>A0A182SLS4_9DIPT</name>
<dbReference type="PANTHER" id="PTHR11923">
    <property type="entry name" value="SCAVENGER RECEPTOR CLASS B TYPE-1 SR-B1"/>
    <property type="match status" value="1"/>
</dbReference>
<keyword evidence="12" id="KW-0325">Glycoprotein</keyword>
<dbReference type="EnsemblMetazoa" id="AMAM009309-RA">
    <property type="protein sequence ID" value="AMAM009309-PA"/>
    <property type="gene ID" value="AMAM009309"/>
</dbReference>
<reference evidence="15" key="2">
    <citation type="submission" date="2020-05" db="UniProtKB">
        <authorList>
            <consortium name="EnsemblMetazoa"/>
        </authorList>
    </citation>
    <scope>IDENTIFICATION</scope>
    <source>
        <strain evidence="15">maculatus3</strain>
    </source>
</reference>
<keyword evidence="11" id="KW-0675">Receptor</keyword>
<evidence type="ECO:0000256" key="7">
    <source>
        <dbReference type="ARBA" id="ARBA00022725"/>
    </source>
</evidence>
<evidence type="ECO:0000256" key="6">
    <source>
        <dbReference type="ARBA" id="ARBA00022692"/>
    </source>
</evidence>
<organism evidence="15 16">
    <name type="scientific">Anopheles maculatus</name>
    <dbReference type="NCBI Taxonomy" id="74869"/>
    <lineage>
        <taxon>Eukaryota</taxon>
        <taxon>Metazoa</taxon>
        <taxon>Ecdysozoa</taxon>
        <taxon>Arthropoda</taxon>
        <taxon>Hexapoda</taxon>
        <taxon>Insecta</taxon>
        <taxon>Pterygota</taxon>
        <taxon>Neoptera</taxon>
        <taxon>Endopterygota</taxon>
        <taxon>Diptera</taxon>
        <taxon>Nematocera</taxon>
        <taxon>Culicoidea</taxon>
        <taxon>Culicidae</taxon>
        <taxon>Anophelinae</taxon>
        <taxon>Anopheles</taxon>
        <taxon>Anopheles maculatus group</taxon>
    </lineage>
</organism>
<keyword evidence="7" id="KW-0552">Olfaction</keyword>
<dbReference type="GO" id="GO:0007608">
    <property type="term" value="P:sensory perception of smell"/>
    <property type="evidence" value="ECO:0007669"/>
    <property type="project" value="UniProtKB-KW"/>
</dbReference>
<feature type="transmembrane region" description="Helical" evidence="14">
    <location>
        <begin position="377"/>
        <end position="395"/>
    </location>
</feature>
<dbReference type="PRINTS" id="PR01609">
    <property type="entry name" value="CD36FAMILY"/>
</dbReference>
<keyword evidence="5" id="KW-0716">Sensory transduction</keyword>
<proteinExistence type="inferred from homology"/>
<keyword evidence="10" id="KW-1015">Disulfide bond</keyword>
<reference evidence="16" key="1">
    <citation type="submission" date="2013-09" db="EMBL/GenBank/DDBJ databases">
        <title>The Genome Sequence of Anopheles maculatus species B.</title>
        <authorList>
            <consortium name="The Broad Institute Genomics Platform"/>
            <person name="Neafsey D.E."/>
            <person name="Besansky N."/>
            <person name="Howell P."/>
            <person name="Walton C."/>
            <person name="Young S.K."/>
            <person name="Zeng Q."/>
            <person name="Gargeya S."/>
            <person name="Fitzgerald M."/>
            <person name="Haas B."/>
            <person name="Abouelleil A."/>
            <person name="Allen A.W."/>
            <person name="Alvarado L."/>
            <person name="Arachchi H.M."/>
            <person name="Berlin A.M."/>
            <person name="Chapman S.B."/>
            <person name="Gainer-Dewar J."/>
            <person name="Goldberg J."/>
            <person name="Griggs A."/>
            <person name="Gujja S."/>
            <person name="Hansen M."/>
            <person name="Howarth C."/>
            <person name="Imamovic A."/>
            <person name="Ireland A."/>
            <person name="Larimer J."/>
            <person name="McCowan C."/>
            <person name="Murphy C."/>
            <person name="Pearson M."/>
            <person name="Poon T.W."/>
            <person name="Priest M."/>
            <person name="Roberts A."/>
            <person name="Saif S."/>
            <person name="Shea T."/>
            <person name="Sisk P."/>
            <person name="Sykes S."/>
            <person name="Wortman J."/>
            <person name="Nusbaum C."/>
            <person name="Birren B."/>
        </authorList>
    </citation>
    <scope>NUCLEOTIDE SEQUENCE [LARGE SCALE GENOMIC DNA]</scope>
    <source>
        <strain evidence="16">maculatus3</strain>
    </source>
</reference>
<dbReference type="GO" id="GO:0005044">
    <property type="term" value="F:scavenger receptor activity"/>
    <property type="evidence" value="ECO:0007669"/>
    <property type="project" value="TreeGrafter"/>
</dbReference>
<dbReference type="PANTHER" id="PTHR11923:SF69">
    <property type="entry name" value="SENSORY NEURON MEMBRANE PROTEIN 1"/>
    <property type="match status" value="1"/>
</dbReference>
<evidence type="ECO:0000256" key="13">
    <source>
        <dbReference type="ARBA" id="ARBA00040646"/>
    </source>
</evidence>
<accession>A0A182SLS4</accession>
<evidence type="ECO:0000256" key="8">
    <source>
        <dbReference type="ARBA" id="ARBA00022989"/>
    </source>
</evidence>
<dbReference type="GO" id="GO:0005886">
    <property type="term" value="C:plasma membrane"/>
    <property type="evidence" value="ECO:0007669"/>
    <property type="project" value="UniProtKB-SubCell"/>
</dbReference>
<sequence>MPLLSLQREWKEKYDTVDNVEEDTLTFTLRNTWIFRPDLSVLTGEEIITVPHPLIMGVLLMVQRDREAMMPLVKKGASIIFSPLESAFLKVRIMDLLFDGIYVDCSSQDFSVKALCSGMDSEGAVSPHNETHYKFSLFGMRNHTEAGRWVVYRGVKNIRDLGRVISYNDETEMDIWDGDECNQYIGTDSTIFPPFLSKQDRLWAWSPEICRSLGAHYVHNSKYAGLPMSYFELEFGDLKNEPHNHCFCRDPPDDCPPKGTMDLSPCLGGPIIGSKPHFYGADPKLIEAVDGLEPNKEAHDVYIHFELFTGSPVSAAKRLQFSMEFGPVRNHEVFGELPEVILPMFWVEEGASLNKTWTNQLKYQLFLGLKFNATVKWLTIVIGSVGTLVSAYLHFRKEFKTSDVAPANAATPDTNPSSAKDGVVSVSLGKNLPPVIDGLDKPPKMLASEVRPDRY</sequence>
<evidence type="ECO:0000256" key="4">
    <source>
        <dbReference type="ARBA" id="ARBA00022475"/>
    </source>
</evidence>
<evidence type="ECO:0000256" key="14">
    <source>
        <dbReference type="SAM" id="Phobius"/>
    </source>
</evidence>
<evidence type="ECO:0000256" key="11">
    <source>
        <dbReference type="ARBA" id="ARBA00023170"/>
    </source>
</evidence>
<keyword evidence="4" id="KW-1003">Cell membrane</keyword>
<evidence type="ECO:0000256" key="12">
    <source>
        <dbReference type="ARBA" id="ARBA00023180"/>
    </source>
</evidence>
<comment type="subcellular location">
    <subcellularLocation>
        <location evidence="2">Cell membrane</location>
        <topology evidence="2">Multi-pass membrane protein</topology>
    </subcellularLocation>
</comment>
<dbReference type="VEuPathDB" id="VectorBase:AMAM009309"/>
<comment type="function">
    <text evidence="1">Plays an olfactory role that is not restricted to pheromone sensitivity.</text>
</comment>
<dbReference type="Pfam" id="PF01130">
    <property type="entry name" value="CD36"/>
    <property type="match status" value="1"/>
</dbReference>
<keyword evidence="8 14" id="KW-1133">Transmembrane helix</keyword>
<evidence type="ECO:0000256" key="5">
    <source>
        <dbReference type="ARBA" id="ARBA00022606"/>
    </source>
</evidence>
<evidence type="ECO:0000256" key="9">
    <source>
        <dbReference type="ARBA" id="ARBA00023136"/>
    </source>
</evidence>
<evidence type="ECO:0000256" key="1">
    <source>
        <dbReference type="ARBA" id="ARBA00003156"/>
    </source>
</evidence>
<evidence type="ECO:0000256" key="10">
    <source>
        <dbReference type="ARBA" id="ARBA00023157"/>
    </source>
</evidence>
<evidence type="ECO:0000256" key="2">
    <source>
        <dbReference type="ARBA" id="ARBA00004651"/>
    </source>
</evidence>
<dbReference type="Proteomes" id="UP000075901">
    <property type="component" value="Unassembled WGS sequence"/>
</dbReference>
<dbReference type="AlphaFoldDB" id="A0A182SLS4"/>
<protein>
    <recommendedName>
        <fullName evidence="13">Sensory neuron membrane protein 1</fullName>
    </recommendedName>
</protein>
<evidence type="ECO:0000313" key="16">
    <source>
        <dbReference type="Proteomes" id="UP000075901"/>
    </source>
</evidence>
<comment type="similarity">
    <text evidence="3">Belongs to the CD36 family.</text>
</comment>
<dbReference type="GO" id="GO:0005737">
    <property type="term" value="C:cytoplasm"/>
    <property type="evidence" value="ECO:0007669"/>
    <property type="project" value="TreeGrafter"/>
</dbReference>
<evidence type="ECO:0000313" key="15">
    <source>
        <dbReference type="EnsemblMetazoa" id="AMAM009309-PA"/>
    </source>
</evidence>
<keyword evidence="9 14" id="KW-0472">Membrane</keyword>
<keyword evidence="16" id="KW-1185">Reference proteome</keyword>
<keyword evidence="6 14" id="KW-0812">Transmembrane</keyword>